<dbReference type="Proteomes" id="UP000235507">
    <property type="component" value="Unassembled WGS sequence"/>
</dbReference>
<evidence type="ECO:0000313" key="1">
    <source>
        <dbReference type="EMBL" id="TSE00921.1"/>
    </source>
</evidence>
<protein>
    <submittedName>
        <fullName evidence="1">Uncharacterized protein</fullName>
    </submittedName>
</protein>
<sequence length="120" mass="13130">MKFDAMTRRMVVGTTVSFPPTGAAAAEEILAANSNESPILVGFRRWEAMMNSISLDISDRDLKRVYQDMSEIVTAILAIRATNAREFAAQFLVVCNGDAIECRRAAQQLHAHAQSIVGMA</sequence>
<keyword evidence="2" id="KW-1185">Reference proteome</keyword>
<dbReference type="OrthoDB" id="8097918at2"/>
<gene>
    <name evidence="1" type="ORF">C1D09_031600</name>
</gene>
<accession>A0A8T9AGN8</accession>
<proteinExistence type="predicted"/>
<dbReference type="RefSeq" id="WP_143977870.1">
    <property type="nucleotide sequence ID" value="NZ_PNOT02000375.1"/>
</dbReference>
<dbReference type="AlphaFoldDB" id="A0A8T9AGN8"/>
<name>A0A8T9AGN8_9HYPH</name>
<reference evidence="1" key="1">
    <citation type="submission" date="2019-07" db="EMBL/GenBank/DDBJ databases">
        <title>Mesorhizobum intechiensis sp. nov. isolated from nodules of Lotus tenuis growing in lowlands of the Flooding Pampa, Argentina.</title>
        <authorList>
            <person name="Estrella M.J."/>
            <person name="Torres Tejerizo G.A."/>
            <person name="Cumpa Velazquez L.M."/>
            <person name="Fontana F."/>
            <person name="Hansen L."/>
            <person name="Pistorio M."/>
            <person name="Sannazzaro A.I."/>
        </authorList>
    </citation>
    <scope>NUCLEOTIDE SEQUENCE</scope>
    <source>
        <strain evidence="1">BD68</strain>
    </source>
</reference>
<organism evidence="1 2">
    <name type="scientific">Mesorhizobium intechi</name>
    <dbReference type="NCBI Taxonomy" id="537601"/>
    <lineage>
        <taxon>Bacteria</taxon>
        <taxon>Pseudomonadati</taxon>
        <taxon>Pseudomonadota</taxon>
        <taxon>Alphaproteobacteria</taxon>
        <taxon>Hyphomicrobiales</taxon>
        <taxon>Phyllobacteriaceae</taxon>
        <taxon>Mesorhizobium</taxon>
    </lineage>
</organism>
<dbReference type="EMBL" id="PNOT02000375">
    <property type="protein sequence ID" value="TSE00921.1"/>
    <property type="molecule type" value="Genomic_DNA"/>
</dbReference>
<evidence type="ECO:0000313" key="2">
    <source>
        <dbReference type="Proteomes" id="UP000235507"/>
    </source>
</evidence>
<comment type="caution">
    <text evidence="1">The sequence shown here is derived from an EMBL/GenBank/DDBJ whole genome shotgun (WGS) entry which is preliminary data.</text>
</comment>